<dbReference type="RefSeq" id="WP_131920941.1">
    <property type="nucleotide sequence ID" value="NZ_JAOQNU010000043.1"/>
</dbReference>
<dbReference type="GO" id="GO:0016020">
    <property type="term" value="C:membrane"/>
    <property type="evidence" value="ECO:0007669"/>
    <property type="project" value="InterPro"/>
</dbReference>
<evidence type="ECO:0000256" key="2">
    <source>
        <dbReference type="PROSITE-ProRule" id="PRU00284"/>
    </source>
</evidence>
<dbReference type="AlphaFoldDB" id="A0A4R2RBH8"/>
<sequence length="271" mass="28941">MSMLDNIILYAKFFQILNPMDSCIIITNHEGTVVCFVPSNTFNLNLSVGSKVAPEGSIARTLKTKSVERQTLPKKIYGAPIKAISIPLLEEGVFVGVLATATSLIAQENLENAAHTIAATSEQINATTQELAGSATELANHLAGLTSRGENIVSQIKKTDEILRFVSDVAVNSNLLGLNAAIEAARAGEHGRGFSVVAEEIRKMADNSGKAVKDINQILLAIQKDVKNMVQVVQETSIIGERQASASEEISASMDQLVTVADNIEKLATLI</sequence>
<evidence type="ECO:0000256" key="1">
    <source>
        <dbReference type="ARBA" id="ARBA00023224"/>
    </source>
</evidence>
<dbReference type="PANTHER" id="PTHR32089">
    <property type="entry name" value="METHYL-ACCEPTING CHEMOTAXIS PROTEIN MCPB"/>
    <property type="match status" value="1"/>
</dbReference>
<keyword evidence="5" id="KW-1185">Reference proteome</keyword>
<dbReference type="OrthoDB" id="3192at2"/>
<dbReference type="GO" id="GO:0007165">
    <property type="term" value="P:signal transduction"/>
    <property type="evidence" value="ECO:0007669"/>
    <property type="project" value="UniProtKB-KW"/>
</dbReference>
<dbReference type="EMBL" id="SLXT01000042">
    <property type="protein sequence ID" value="TCP60103.1"/>
    <property type="molecule type" value="Genomic_DNA"/>
</dbReference>
<dbReference type="Pfam" id="PF00015">
    <property type="entry name" value="MCPsignal"/>
    <property type="match status" value="1"/>
</dbReference>
<proteinExistence type="predicted"/>
<dbReference type="InterPro" id="IPR004089">
    <property type="entry name" value="MCPsignal_dom"/>
</dbReference>
<feature type="domain" description="Methyl-accepting transducer" evidence="3">
    <location>
        <begin position="106"/>
        <end position="271"/>
    </location>
</feature>
<evidence type="ECO:0000313" key="4">
    <source>
        <dbReference type="EMBL" id="TCP60103.1"/>
    </source>
</evidence>
<dbReference type="PROSITE" id="PS50111">
    <property type="entry name" value="CHEMOTAXIS_TRANSDUC_2"/>
    <property type="match status" value="1"/>
</dbReference>
<reference evidence="4 5" key="1">
    <citation type="submission" date="2019-03" db="EMBL/GenBank/DDBJ databases">
        <title>Genomic Encyclopedia of Type Strains, Phase IV (KMG-IV): sequencing the most valuable type-strain genomes for metagenomic binning, comparative biology and taxonomic classification.</title>
        <authorList>
            <person name="Goeker M."/>
        </authorList>
    </citation>
    <scope>NUCLEOTIDE SEQUENCE [LARGE SCALE GENOMIC DNA]</scope>
    <source>
        <strain evidence="4 5">DSM 11170</strain>
    </source>
</reference>
<gene>
    <name evidence="4" type="ORF">EDD73_14219</name>
</gene>
<dbReference type="Gene3D" id="1.10.287.950">
    <property type="entry name" value="Methyl-accepting chemotaxis protein"/>
    <property type="match status" value="1"/>
</dbReference>
<accession>A0A4R2RBH8</accession>
<organism evidence="4 5">
    <name type="scientific">Heliophilum fasciatum</name>
    <dbReference type="NCBI Taxonomy" id="35700"/>
    <lineage>
        <taxon>Bacteria</taxon>
        <taxon>Bacillati</taxon>
        <taxon>Bacillota</taxon>
        <taxon>Clostridia</taxon>
        <taxon>Eubacteriales</taxon>
        <taxon>Heliobacteriaceae</taxon>
        <taxon>Heliophilum</taxon>
    </lineage>
</organism>
<evidence type="ECO:0000259" key="3">
    <source>
        <dbReference type="PROSITE" id="PS50111"/>
    </source>
</evidence>
<comment type="caution">
    <text evidence="4">The sequence shown here is derived from an EMBL/GenBank/DDBJ whole genome shotgun (WGS) entry which is preliminary data.</text>
</comment>
<keyword evidence="1 2" id="KW-0807">Transducer</keyword>
<dbReference type="SMART" id="SM00283">
    <property type="entry name" value="MA"/>
    <property type="match status" value="1"/>
</dbReference>
<name>A0A4R2RBH8_9FIRM</name>
<protein>
    <submittedName>
        <fullName evidence="4">Methyl-accepting chemotaxis protein (MCP) signaling protein</fullName>
    </submittedName>
</protein>
<dbReference type="SUPFAM" id="SSF58104">
    <property type="entry name" value="Methyl-accepting chemotaxis protein (MCP) signaling domain"/>
    <property type="match status" value="1"/>
</dbReference>
<dbReference type="Proteomes" id="UP000294813">
    <property type="component" value="Unassembled WGS sequence"/>
</dbReference>
<dbReference type="PANTHER" id="PTHR32089:SF112">
    <property type="entry name" value="LYSOZYME-LIKE PROTEIN-RELATED"/>
    <property type="match status" value="1"/>
</dbReference>
<evidence type="ECO:0000313" key="5">
    <source>
        <dbReference type="Proteomes" id="UP000294813"/>
    </source>
</evidence>